<dbReference type="RefSeq" id="WP_139980696.1">
    <property type="nucleotide sequence ID" value="NZ_CP041046.1"/>
</dbReference>
<gene>
    <name evidence="2" type="ORF">FIV34_06150</name>
</gene>
<sequence length="96" mass="10242">MKANVFLAGALFGAVVSVGCAAVAQERPFVDIGERHGNLRDAQQHIVAAWQAISRGQQANNDALGGHAARAKDLLSQADTEIRLAADVANEHNRNW</sequence>
<reference evidence="2 3" key="1">
    <citation type="submission" date="2019-06" db="EMBL/GenBank/DDBJ databases">
        <title>A complete genome sequence for Luteibacter pinisoli MAH-14.</title>
        <authorList>
            <person name="Baltrus D.A."/>
        </authorList>
    </citation>
    <scope>NUCLEOTIDE SEQUENCE [LARGE SCALE GENOMIC DNA]</scope>
    <source>
        <strain evidence="2 3">MAH-14</strain>
    </source>
</reference>
<keyword evidence="3" id="KW-1185">Reference proteome</keyword>
<protein>
    <submittedName>
        <fullName evidence="2">Uncharacterized protein</fullName>
    </submittedName>
</protein>
<organism evidence="2 3">
    <name type="scientific">Luteibacter pinisoli</name>
    <dbReference type="NCBI Taxonomy" id="2589080"/>
    <lineage>
        <taxon>Bacteria</taxon>
        <taxon>Pseudomonadati</taxon>
        <taxon>Pseudomonadota</taxon>
        <taxon>Gammaproteobacteria</taxon>
        <taxon>Lysobacterales</taxon>
        <taxon>Rhodanobacteraceae</taxon>
        <taxon>Luteibacter</taxon>
    </lineage>
</organism>
<evidence type="ECO:0000313" key="2">
    <source>
        <dbReference type="EMBL" id="QDE38813.1"/>
    </source>
</evidence>
<dbReference type="EMBL" id="CP041046">
    <property type="protein sequence ID" value="QDE38813.1"/>
    <property type="molecule type" value="Genomic_DNA"/>
</dbReference>
<dbReference type="KEGG" id="lpy:FIV34_06150"/>
<dbReference type="Proteomes" id="UP000316093">
    <property type="component" value="Chromosome"/>
</dbReference>
<name>A0A4Y5Z314_9GAMM</name>
<proteinExistence type="predicted"/>
<feature type="signal peptide" evidence="1">
    <location>
        <begin position="1"/>
        <end position="21"/>
    </location>
</feature>
<evidence type="ECO:0000313" key="3">
    <source>
        <dbReference type="Proteomes" id="UP000316093"/>
    </source>
</evidence>
<evidence type="ECO:0000256" key="1">
    <source>
        <dbReference type="SAM" id="SignalP"/>
    </source>
</evidence>
<keyword evidence="1" id="KW-0732">Signal</keyword>
<dbReference type="PROSITE" id="PS51257">
    <property type="entry name" value="PROKAR_LIPOPROTEIN"/>
    <property type="match status" value="1"/>
</dbReference>
<dbReference type="AlphaFoldDB" id="A0A4Y5Z314"/>
<feature type="chain" id="PRO_5021380614" evidence="1">
    <location>
        <begin position="22"/>
        <end position="96"/>
    </location>
</feature>
<dbReference type="OrthoDB" id="123338at2"/>
<accession>A0A4Y5Z314</accession>